<dbReference type="GO" id="GO:0015074">
    <property type="term" value="P:DNA integration"/>
    <property type="evidence" value="ECO:0007669"/>
    <property type="project" value="InterPro"/>
</dbReference>
<dbReference type="Gene3D" id="3.30.420.10">
    <property type="entry name" value="Ribonuclease H-like superfamily/Ribonuclease H"/>
    <property type="match status" value="1"/>
</dbReference>
<keyword evidence="1" id="KW-0233">DNA recombination</keyword>
<proteinExistence type="predicted"/>
<dbReference type="SUPFAM" id="SSF53098">
    <property type="entry name" value="Ribonuclease H-like"/>
    <property type="match status" value="1"/>
</dbReference>
<name>A0A5C6MBQ8_9LACO</name>
<accession>A0A5C6MBQ8</accession>
<dbReference type="PANTHER" id="PTHR10948:SF23">
    <property type="entry name" value="TRANSPOSASE INSI FOR INSERTION SEQUENCE ELEMENT IS30A-RELATED"/>
    <property type="match status" value="1"/>
</dbReference>
<protein>
    <submittedName>
        <fullName evidence="3">IS30 family transposase</fullName>
    </submittedName>
</protein>
<dbReference type="NCBIfam" id="NF033563">
    <property type="entry name" value="transpos_IS30"/>
    <property type="match status" value="1"/>
</dbReference>
<dbReference type="Pfam" id="PF00665">
    <property type="entry name" value="rve"/>
    <property type="match status" value="1"/>
</dbReference>
<dbReference type="PANTHER" id="PTHR10948">
    <property type="entry name" value="TRANSPOSASE"/>
    <property type="match status" value="1"/>
</dbReference>
<dbReference type="InterPro" id="IPR012337">
    <property type="entry name" value="RNaseH-like_sf"/>
</dbReference>
<evidence type="ECO:0000313" key="4">
    <source>
        <dbReference type="Proteomes" id="UP000321659"/>
    </source>
</evidence>
<dbReference type="GO" id="GO:0004803">
    <property type="term" value="F:transposase activity"/>
    <property type="evidence" value="ECO:0007669"/>
    <property type="project" value="TreeGrafter"/>
</dbReference>
<dbReference type="InterPro" id="IPR053392">
    <property type="entry name" value="Transposase_IS30-like"/>
</dbReference>
<dbReference type="InterPro" id="IPR025246">
    <property type="entry name" value="IS30-like_HTH"/>
</dbReference>
<evidence type="ECO:0000256" key="1">
    <source>
        <dbReference type="ARBA" id="ARBA00023172"/>
    </source>
</evidence>
<gene>
    <name evidence="3" type="ORF">LABALGLTS371_03250</name>
</gene>
<dbReference type="PROSITE" id="PS50994">
    <property type="entry name" value="INTEGRASE"/>
    <property type="match status" value="1"/>
</dbReference>
<dbReference type="InterPro" id="IPR001584">
    <property type="entry name" value="Integrase_cat-core"/>
</dbReference>
<dbReference type="Pfam" id="PF13936">
    <property type="entry name" value="HTH_38"/>
    <property type="match status" value="1"/>
</dbReference>
<dbReference type="GO" id="GO:0032196">
    <property type="term" value="P:transposition"/>
    <property type="evidence" value="ECO:0007669"/>
    <property type="project" value="TreeGrafter"/>
</dbReference>
<evidence type="ECO:0000313" key="3">
    <source>
        <dbReference type="EMBL" id="TWW11555.1"/>
    </source>
</evidence>
<evidence type="ECO:0000259" key="2">
    <source>
        <dbReference type="PROSITE" id="PS50994"/>
    </source>
</evidence>
<comment type="caution">
    <text evidence="3">The sequence shown here is derived from an EMBL/GenBank/DDBJ whole genome shotgun (WGS) entry which is preliminary data.</text>
</comment>
<sequence length="278" mass="31772">MNYYHHFTANEREKILLGVHSNLSIRSIAKALYRSPSSVSRELRHNQPVYSAVDAQVAYGLRQKKSKRKLILKNNELRTLIVDLITRLNWSPEQISNRLKHESNQFSISYNTIYRAIYSNNLGIKLKNHGSRGIARKLRHRGKTRHSASHIETRGKIKISNSIHDRPEVANNCCRIVDWEADTVIGKPGHSAIVTLVDRRSRYLLTAKVPKKTSIKVIPMMIQLLSKLPNNRILTITTDRGKEFAKHAMLTDTLNVPIYFPDAHAPWQRGTNENTNGG</sequence>
<dbReference type="EMBL" id="SRRQ01000002">
    <property type="protein sequence ID" value="TWW11555.1"/>
    <property type="molecule type" value="Genomic_DNA"/>
</dbReference>
<organism evidence="3 4">
    <name type="scientific">Dellaglioa algida</name>
    <dbReference type="NCBI Taxonomy" id="105612"/>
    <lineage>
        <taxon>Bacteria</taxon>
        <taxon>Bacillati</taxon>
        <taxon>Bacillota</taxon>
        <taxon>Bacilli</taxon>
        <taxon>Lactobacillales</taxon>
        <taxon>Lactobacillaceae</taxon>
        <taxon>Dellaglioa</taxon>
    </lineage>
</organism>
<dbReference type="AlphaFoldDB" id="A0A5C6MBQ8"/>
<dbReference type="InterPro" id="IPR036397">
    <property type="entry name" value="RNaseH_sf"/>
</dbReference>
<feature type="domain" description="Integrase catalytic" evidence="2">
    <location>
        <begin position="163"/>
        <end position="278"/>
    </location>
</feature>
<dbReference type="InterPro" id="IPR051917">
    <property type="entry name" value="Transposase-Integrase"/>
</dbReference>
<dbReference type="GO" id="GO:0005829">
    <property type="term" value="C:cytosol"/>
    <property type="evidence" value="ECO:0007669"/>
    <property type="project" value="TreeGrafter"/>
</dbReference>
<dbReference type="GO" id="GO:0003676">
    <property type="term" value="F:nucleic acid binding"/>
    <property type="evidence" value="ECO:0007669"/>
    <property type="project" value="InterPro"/>
</dbReference>
<dbReference type="GO" id="GO:0006310">
    <property type="term" value="P:DNA recombination"/>
    <property type="evidence" value="ECO:0007669"/>
    <property type="project" value="UniProtKB-KW"/>
</dbReference>
<dbReference type="Proteomes" id="UP000321659">
    <property type="component" value="Unassembled WGS sequence"/>
</dbReference>
<reference evidence="3 4" key="1">
    <citation type="submission" date="2019-04" db="EMBL/GenBank/DDBJ databases">
        <title>In vitro growth and metabolic characteristics of meat-borne Lactobacillus algidus strains.</title>
        <authorList>
            <person name="Sade E."/>
            <person name="Per J."/>
            <person name="Tytti H."/>
            <person name="Johanna B.K."/>
        </authorList>
    </citation>
    <scope>NUCLEOTIDE SEQUENCE [LARGE SCALE GENOMIC DNA]</scope>
    <source>
        <strain evidence="3 4">LTS37-1</strain>
    </source>
</reference>